<reference evidence="2" key="2">
    <citation type="submission" date="2013-07" db="EMBL/GenBank/DDBJ databases">
        <authorList>
            <consortium name="The Broad Institute Genome Sequencing Platform"/>
            <person name="Cuomo C."/>
            <person name="Litvintseva A."/>
            <person name="Chen Y."/>
            <person name="Heitman J."/>
            <person name="Sun S."/>
            <person name="Springer D."/>
            <person name="Dromer F."/>
            <person name="Young S.K."/>
            <person name="Zeng Q."/>
            <person name="Gargeya S."/>
            <person name="Fitzgerald M."/>
            <person name="Abouelleil A."/>
            <person name="Alvarado L."/>
            <person name="Berlin A.M."/>
            <person name="Chapman S.B."/>
            <person name="Dewar J."/>
            <person name="Goldberg J."/>
            <person name="Griggs A."/>
            <person name="Gujja S."/>
            <person name="Hansen M."/>
            <person name="Howarth C."/>
            <person name="Imamovic A."/>
            <person name="Larimer J."/>
            <person name="McCowan C."/>
            <person name="Murphy C."/>
            <person name="Pearson M."/>
            <person name="Priest M."/>
            <person name="Roberts A."/>
            <person name="Saif S."/>
            <person name="Shea T."/>
            <person name="Sykes S."/>
            <person name="Wortman J."/>
            <person name="Nusbaum C."/>
            <person name="Birren B."/>
        </authorList>
    </citation>
    <scope>NUCLEOTIDE SEQUENCE</scope>
    <source>
        <strain evidence="2">CBS 10118</strain>
    </source>
</reference>
<evidence type="ECO:0000313" key="1">
    <source>
        <dbReference type="EMBL" id="OCF26122.1"/>
    </source>
</evidence>
<protein>
    <submittedName>
        <fullName evidence="1">Uncharacterized protein</fullName>
    </submittedName>
</protein>
<dbReference type="VEuPathDB" id="FungiDB:I302_03799"/>
<reference evidence="1" key="1">
    <citation type="submission" date="2013-07" db="EMBL/GenBank/DDBJ databases">
        <title>The Genome Sequence of Cryptococcus bestiolae CBS10118.</title>
        <authorList>
            <consortium name="The Broad Institute Genome Sequencing Platform"/>
            <person name="Cuomo C."/>
            <person name="Litvintseva A."/>
            <person name="Chen Y."/>
            <person name="Heitman J."/>
            <person name="Sun S."/>
            <person name="Springer D."/>
            <person name="Dromer F."/>
            <person name="Young S.K."/>
            <person name="Zeng Q."/>
            <person name="Gargeya S."/>
            <person name="Fitzgerald M."/>
            <person name="Abouelleil A."/>
            <person name="Alvarado L."/>
            <person name="Berlin A.M."/>
            <person name="Chapman S.B."/>
            <person name="Dewar J."/>
            <person name="Goldberg J."/>
            <person name="Griggs A."/>
            <person name="Gujja S."/>
            <person name="Hansen M."/>
            <person name="Howarth C."/>
            <person name="Imamovic A."/>
            <person name="Larimer J."/>
            <person name="McCowan C."/>
            <person name="Murphy C."/>
            <person name="Pearson M."/>
            <person name="Priest M."/>
            <person name="Roberts A."/>
            <person name="Saif S."/>
            <person name="Shea T."/>
            <person name="Sykes S."/>
            <person name="Wortman J."/>
            <person name="Nusbaum C."/>
            <person name="Birren B."/>
        </authorList>
    </citation>
    <scope>NUCLEOTIDE SEQUENCE [LARGE SCALE GENOMIC DNA]</scope>
    <source>
        <strain evidence="1">CBS 10118</strain>
    </source>
</reference>
<dbReference type="Proteomes" id="UP000092730">
    <property type="component" value="Chromosome 1"/>
</dbReference>
<evidence type="ECO:0000313" key="3">
    <source>
        <dbReference type="Proteomes" id="UP000092730"/>
    </source>
</evidence>
<dbReference type="KEGG" id="kbi:30208198"/>
<proteinExistence type="predicted"/>
<dbReference type="GeneID" id="30208198"/>
<gene>
    <name evidence="1" type="ORF">I302_03799</name>
    <name evidence="2" type="ORF">I302_100423</name>
</gene>
<keyword evidence="3" id="KW-1185">Reference proteome</keyword>
<accession>A0A1B9G540</accession>
<evidence type="ECO:0000313" key="2">
    <source>
        <dbReference type="EMBL" id="WVW78469.1"/>
    </source>
</evidence>
<sequence length="172" mass="19827">MSTPSFCVSPSLTPRLESYGSKAFKLGRVARVVWIIHPQSFSSSDDGAPPDPPGYARAKTDRKLLTKLVSKYPGIPITIVNVGSNYHYGLYDFPNWRYLDNTEVLTSEEIFRKNFEGSKEEQELITFKTLSQFFEEENWKEWFDTKDVKEWIDMMDKLEKEDEARRGGSVPA</sequence>
<name>A0A1B9G540_9TREE</name>
<dbReference type="RefSeq" id="XP_019047192.1">
    <property type="nucleotide sequence ID" value="XM_019190444.1"/>
</dbReference>
<dbReference type="AlphaFoldDB" id="A0A1B9G540"/>
<dbReference type="EMBL" id="KI894020">
    <property type="protein sequence ID" value="OCF26122.1"/>
    <property type="molecule type" value="Genomic_DNA"/>
</dbReference>
<reference evidence="2" key="4">
    <citation type="submission" date="2024-02" db="EMBL/GenBank/DDBJ databases">
        <title>Comparative genomics of Cryptococcus and Kwoniella reveals pathogenesis evolution and contrasting modes of karyotype evolution via chromosome fusion or intercentromeric recombination.</title>
        <authorList>
            <person name="Coelho M.A."/>
            <person name="David-Palma M."/>
            <person name="Shea T."/>
            <person name="Bowers K."/>
            <person name="McGinley-Smith S."/>
            <person name="Mohammad A.W."/>
            <person name="Gnirke A."/>
            <person name="Yurkov A.M."/>
            <person name="Nowrousian M."/>
            <person name="Sun S."/>
            <person name="Cuomo C.A."/>
            <person name="Heitman J."/>
        </authorList>
    </citation>
    <scope>NUCLEOTIDE SEQUENCE</scope>
    <source>
        <strain evidence="2">CBS 10118</strain>
    </source>
</reference>
<organism evidence="1">
    <name type="scientific">Kwoniella bestiolae CBS 10118</name>
    <dbReference type="NCBI Taxonomy" id="1296100"/>
    <lineage>
        <taxon>Eukaryota</taxon>
        <taxon>Fungi</taxon>
        <taxon>Dikarya</taxon>
        <taxon>Basidiomycota</taxon>
        <taxon>Agaricomycotina</taxon>
        <taxon>Tremellomycetes</taxon>
        <taxon>Tremellales</taxon>
        <taxon>Cryptococcaceae</taxon>
        <taxon>Kwoniella</taxon>
    </lineage>
</organism>
<reference evidence="1" key="3">
    <citation type="submission" date="2014-01" db="EMBL/GenBank/DDBJ databases">
        <title>Evolution of pathogenesis and genome organization in the Tremellales.</title>
        <authorList>
            <person name="Cuomo C."/>
            <person name="Litvintseva A."/>
            <person name="Heitman J."/>
            <person name="Chen Y."/>
            <person name="Sun S."/>
            <person name="Springer D."/>
            <person name="Dromer F."/>
            <person name="Young S."/>
            <person name="Zeng Q."/>
            <person name="Chapman S."/>
            <person name="Gujja S."/>
            <person name="Saif S."/>
            <person name="Birren B."/>
        </authorList>
    </citation>
    <scope>NUCLEOTIDE SEQUENCE</scope>
    <source>
        <strain evidence="1">CBS 10118</strain>
    </source>
</reference>
<dbReference type="EMBL" id="CP144541">
    <property type="protein sequence ID" value="WVW78469.1"/>
    <property type="molecule type" value="Genomic_DNA"/>
</dbReference>